<keyword evidence="4" id="KW-1185">Reference proteome</keyword>
<organism evidence="3 4">
    <name type="scientific">Micromonospora peucetia</name>
    <dbReference type="NCBI Taxonomy" id="47871"/>
    <lineage>
        <taxon>Bacteria</taxon>
        <taxon>Bacillati</taxon>
        <taxon>Actinomycetota</taxon>
        <taxon>Actinomycetes</taxon>
        <taxon>Micromonosporales</taxon>
        <taxon>Micromonosporaceae</taxon>
        <taxon>Micromonospora</taxon>
    </lineage>
</organism>
<keyword evidence="2" id="KW-1133">Transmembrane helix</keyword>
<proteinExistence type="predicted"/>
<accession>A0ABZ1EIW5</accession>
<feature type="compositionally biased region" description="Pro residues" evidence="1">
    <location>
        <begin position="40"/>
        <end position="66"/>
    </location>
</feature>
<feature type="compositionally biased region" description="Low complexity" evidence="1">
    <location>
        <begin position="20"/>
        <end position="37"/>
    </location>
</feature>
<dbReference type="EMBL" id="CP109071">
    <property type="protein sequence ID" value="WSA34160.1"/>
    <property type="molecule type" value="Genomic_DNA"/>
</dbReference>
<keyword evidence="2" id="KW-0472">Membrane</keyword>
<keyword evidence="2" id="KW-0812">Transmembrane</keyword>
<name>A0ABZ1EIW5_9ACTN</name>
<evidence type="ECO:0000256" key="1">
    <source>
        <dbReference type="SAM" id="MobiDB-lite"/>
    </source>
</evidence>
<protein>
    <recommendedName>
        <fullName evidence="5">Translation initiation factor 2</fullName>
    </recommendedName>
</protein>
<feature type="region of interest" description="Disordered" evidence="1">
    <location>
        <begin position="1"/>
        <end position="69"/>
    </location>
</feature>
<dbReference type="RefSeq" id="WP_091623187.1">
    <property type="nucleotide sequence ID" value="NZ_CP109071.1"/>
</dbReference>
<sequence length="109" mass="11684">MTTPTSGSSPDEYWRRPDTSPEWPAVVPAASPPARGSGYPGPPPTTPPPAGWRPPVHLRPPPPRRLPPQDMAELDAAEQRAQRLTYGVGTVAGVLLVVLVCVLCSRLLF</sequence>
<feature type="transmembrane region" description="Helical" evidence="2">
    <location>
        <begin position="84"/>
        <end position="108"/>
    </location>
</feature>
<gene>
    <name evidence="3" type="ORF">OIE14_09025</name>
</gene>
<reference evidence="3 4" key="1">
    <citation type="submission" date="2022-10" db="EMBL/GenBank/DDBJ databases">
        <title>The complete genomes of actinobacterial strains from the NBC collection.</title>
        <authorList>
            <person name="Joergensen T.S."/>
            <person name="Alvarez Arevalo M."/>
            <person name="Sterndorff E.B."/>
            <person name="Faurdal D."/>
            <person name="Vuksanovic O."/>
            <person name="Mourched A.-S."/>
            <person name="Charusanti P."/>
            <person name="Shaw S."/>
            <person name="Blin K."/>
            <person name="Weber T."/>
        </authorList>
    </citation>
    <scope>NUCLEOTIDE SEQUENCE [LARGE SCALE GENOMIC DNA]</scope>
    <source>
        <strain evidence="3 4">NBC 01809</strain>
    </source>
</reference>
<evidence type="ECO:0000313" key="4">
    <source>
        <dbReference type="Proteomes" id="UP001334804"/>
    </source>
</evidence>
<evidence type="ECO:0000313" key="3">
    <source>
        <dbReference type="EMBL" id="WSA34160.1"/>
    </source>
</evidence>
<evidence type="ECO:0000256" key="2">
    <source>
        <dbReference type="SAM" id="Phobius"/>
    </source>
</evidence>
<dbReference type="Proteomes" id="UP001334804">
    <property type="component" value="Chromosome"/>
</dbReference>
<evidence type="ECO:0008006" key="5">
    <source>
        <dbReference type="Google" id="ProtNLM"/>
    </source>
</evidence>